<keyword evidence="1" id="KW-0472">Membrane</keyword>
<dbReference type="RefSeq" id="WP_380113966.1">
    <property type="nucleotide sequence ID" value="NZ_JBHSIW010000028.1"/>
</dbReference>
<feature type="transmembrane region" description="Helical" evidence="1">
    <location>
        <begin position="155"/>
        <end position="177"/>
    </location>
</feature>
<feature type="transmembrane region" description="Helical" evidence="1">
    <location>
        <begin position="113"/>
        <end position="134"/>
    </location>
</feature>
<protein>
    <recommendedName>
        <fullName evidence="4">DUF3180 domain-containing protein</fullName>
    </recommendedName>
</protein>
<proteinExistence type="predicted"/>
<evidence type="ECO:0000313" key="2">
    <source>
        <dbReference type="EMBL" id="MFC4905552.1"/>
    </source>
</evidence>
<feature type="transmembrane region" description="Helical" evidence="1">
    <location>
        <begin position="80"/>
        <end position="101"/>
    </location>
</feature>
<gene>
    <name evidence="2" type="ORF">ACFPCS_18470</name>
</gene>
<reference evidence="3" key="1">
    <citation type="journal article" date="2019" name="Int. J. Syst. Evol. Microbiol.">
        <title>The Global Catalogue of Microorganisms (GCM) 10K type strain sequencing project: providing services to taxonomists for standard genome sequencing and annotation.</title>
        <authorList>
            <consortium name="The Broad Institute Genomics Platform"/>
            <consortium name="The Broad Institute Genome Sequencing Center for Infectious Disease"/>
            <person name="Wu L."/>
            <person name="Ma J."/>
        </authorList>
    </citation>
    <scope>NUCLEOTIDE SEQUENCE [LARGE SCALE GENOMIC DNA]</scope>
    <source>
        <strain evidence="3">CGMCC 4.6946</strain>
    </source>
</reference>
<keyword evidence="1" id="KW-1133">Transmembrane helix</keyword>
<dbReference type="EMBL" id="JBHSIW010000028">
    <property type="protein sequence ID" value="MFC4905552.1"/>
    <property type="molecule type" value="Genomic_DNA"/>
</dbReference>
<evidence type="ECO:0008006" key="4">
    <source>
        <dbReference type="Google" id="ProtNLM"/>
    </source>
</evidence>
<accession>A0ABV9TN66</accession>
<feature type="transmembrane region" description="Helical" evidence="1">
    <location>
        <begin position="12"/>
        <end position="35"/>
    </location>
</feature>
<keyword evidence="1" id="KW-0812">Transmembrane</keyword>
<organism evidence="2 3">
    <name type="scientific">Kocuria oceani</name>
    <dbReference type="NCBI Taxonomy" id="988827"/>
    <lineage>
        <taxon>Bacteria</taxon>
        <taxon>Bacillati</taxon>
        <taxon>Actinomycetota</taxon>
        <taxon>Actinomycetes</taxon>
        <taxon>Micrococcales</taxon>
        <taxon>Micrococcaceae</taxon>
        <taxon>Kocuria</taxon>
    </lineage>
</organism>
<dbReference type="Proteomes" id="UP001595797">
    <property type="component" value="Unassembled WGS sequence"/>
</dbReference>
<feature type="transmembrane region" description="Helical" evidence="1">
    <location>
        <begin position="47"/>
        <end position="68"/>
    </location>
</feature>
<comment type="caution">
    <text evidence="2">The sequence shown here is derived from an EMBL/GenBank/DDBJ whole genome shotgun (WGS) entry which is preliminary data.</text>
</comment>
<keyword evidence="3" id="KW-1185">Reference proteome</keyword>
<evidence type="ECO:0000313" key="3">
    <source>
        <dbReference type="Proteomes" id="UP001595797"/>
    </source>
</evidence>
<name>A0ABV9TN66_9MICC</name>
<sequence>MVAISGRADRGLRMVLGSFVLILGGVAVAFTWPAFSVLAPGDQTWGWMFLALGAVTMLMGVWLVVGRWRGKPLVLSKHPWRLGFFAVLAAVYFTAFVVFARPVPGEGEDVGPLILPGCAAWLVGFAVRALFVPAESEAPRRKGPLRYTPAGRKTAHRLLLLMGGTSVALVLLGLLLGHWVHPWFAETSVGSGLFGSAVTAVMTVRVSRAVPVEEGGSNTASSDAANGRKG</sequence>
<evidence type="ECO:0000256" key="1">
    <source>
        <dbReference type="SAM" id="Phobius"/>
    </source>
</evidence>